<name>A0A8C4T7W3_ERPCA</name>
<reference evidence="3" key="2">
    <citation type="submission" date="2025-08" db="UniProtKB">
        <authorList>
            <consortium name="Ensembl"/>
        </authorList>
    </citation>
    <scope>IDENTIFICATION</scope>
</reference>
<keyword evidence="4" id="KW-1185">Reference proteome</keyword>
<dbReference type="PROSITE" id="PS50853">
    <property type="entry name" value="FN3"/>
    <property type="match status" value="1"/>
</dbReference>
<dbReference type="InterPro" id="IPR003961">
    <property type="entry name" value="FN3_dom"/>
</dbReference>
<dbReference type="InterPro" id="IPR036116">
    <property type="entry name" value="FN3_sf"/>
</dbReference>
<protein>
    <submittedName>
        <fullName evidence="3">Fibronectin type III domain containing 9</fullName>
    </submittedName>
</protein>
<accession>A0A8C4T7W3</accession>
<organism evidence="3 4">
    <name type="scientific">Erpetoichthys calabaricus</name>
    <name type="common">Rope fish</name>
    <name type="synonym">Calamoichthys calabaricus</name>
    <dbReference type="NCBI Taxonomy" id="27687"/>
    <lineage>
        <taxon>Eukaryota</taxon>
        <taxon>Metazoa</taxon>
        <taxon>Chordata</taxon>
        <taxon>Craniata</taxon>
        <taxon>Vertebrata</taxon>
        <taxon>Euteleostomi</taxon>
        <taxon>Actinopterygii</taxon>
        <taxon>Polypteriformes</taxon>
        <taxon>Polypteridae</taxon>
        <taxon>Erpetoichthys</taxon>
    </lineage>
</organism>
<evidence type="ECO:0000313" key="4">
    <source>
        <dbReference type="Proteomes" id="UP000694620"/>
    </source>
</evidence>
<sequence length="186" mass="21122">MNIQIQNVSYSSAAVTWSAIPHCPESFYHIIYRPNWNSIFSGYARPNFHFEETVPNSATSLLLEKLSPSTTYILCITCKNTYPSSDHCTTFNTVGDNPLILSRMGLGMNNVVWMMSCILFLLLLSVLIYSCLHCWCSKQHTQLGKYTSAAFPTSPAFRISQQIDLVFLGLALPNYFDLISNFWFFS</sequence>
<dbReference type="Proteomes" id="UP000694620">
    <property type="component" value="Chromosome 11"/>
</dbReference>
<dbReference type="PANTHER" id="PTHR37361:SF2">
    <property type="entry name" value="FIBRONECTIN TYPE III DOMAIN-CONTAINING PROTEIN 9"/>
    <property type="match status" value="1"/>
</dbReference>
<keyword evidence="1" id="KW-0472">Membrane</keyword>
<dbReference type="Pfam" id="PF00041">
    <property type="entry name" value="fn3"/>
    <property type="match status" value="1"/>
</dbReference>
<evidence type="ECO:0000313" key="3">
    <source>
        <dbReference type="Ensembl" id="ENSECRP00000025449.1"/>
    </source>
</evidence>
<feature type="domain" description="Fibronectin type-III" evidence="2">
    <location>
        <begin position="1"/>
        <end position="96"/>
    </location>
</feature>
<dbReference type="AlphaFoldDB" id="A0A8C4T7W3"/>
<feature type="transmembrane region" description="Helical" evidence="1">
    <location>
        <begin position="111"/>
        <end position="132"/>
    </location>
</feature>
<reference evidence="3" key="1">
    <citation type="submission" date="2021-06" db="EMBL/GenBank/DDBJ databases">
        <authorList>
            <consortium name="Wellcome Sanger Institute Data Sharing"/>
        </authorList>
    </citation>
    <scope>NUCLEOTIDE SEQUENCE [LARGE SCALE GENOMIC DNA]</scope>
</reference>
<dbReference type="SUPFAM" id="SSF49265">
    <property type="entry name" value="Fibronectin type III"/>
    <property type="match status" value="1"/>
</dbReference>
<keyword evidence="1" id="KW-1133">Transmembrane helix</keyword>
<dbReference type="CDD" id="cd00063">
    <property type="entry name" value="FN3"/>
    <property type="match status" value="1"/>
</dbReference>
<evidence type="ECO:0000259" key="2">
    <source>
        <dbReference type="PROSITE" id="PS50853"/>
    </source>
</evidence>
<keyword evidence="1" id="KW-0812">Transmembrane</keyword>
<dbReference type="GeneTree" id="ENSGT00390000013517"/>
<dbReference type="PANTHER" id="PTHR37361">
    <property type="entry name" value="FIBRONECTIN TYPE III DOMAIN-CONTAINING PROTEIN 9"/>
    <property type="match status" value="1"/>
</dbReference>
<proteinExistence type="predicted"/>
<gene>
    <name evidence="3" type="primary">FNDC9</name>
</gene>
<dbReference type="Ensembl" id="ENSECRT00000025991.1">
    <property type="protein sequence ID" value="ENSECRP00000025449.1"/>
    <property type="gene ID" value="ENSECRG00000017208.1"/>
</dbReference>
<evidence type="ECO:0000256" key="1">
    <source>
        <dbReference type="SAM" id="Phobius"/>
    </source>
</evidence>
<dbReference type="InterPro" id="IPR013783">
    <property type="entry name" value="Ig-like_fold"/>
</dbReference>
<dbReference type="Gene3D" id="2.60.40.10">
    <property type="entry name" value="Immunoglobulins"/>
    <property type="match status" value="1"/>
</dbReference>
<reference evidence="3" key="3">
    <citation type="submission" date="2025-09" db="UniProtKB">
        <authorList>
            <consortium name="Ensembl"/>
        </authorList>
    </citation>
    <scope>IDENTIFICATION</scope>
</reference>